<keyword evidence="3" id="KW-1185">Reference proteome</keyword>
<evidence type="ECO:0000313" key="3">
    <source>
        <dbReference type="Proteomes" id="UP000191285"/>
    </source>
</evidence>
<dbReference type="GO" id="GO:0042393">
    <property type="term" value="F:histone binding"/>
    <property type="evidence" value="ECO:0007669"/>
    <property type="project" value="InterPro"/>
</dbReference>
<dbReference type="Proteomes" id="UP000191285">
    <property type="component" value="Unassembled WGS sequence"/>
</dbReference>
<dbReference type="Pfam" id="PF10384">
    <property type="entry name" value="Scm3"/>
    <property type="match status" value="1"/>
</dbReference>
<feature type="region of interest" description="Disordered" evidence="1">
    <location>
        <begin position="92"/>
        <end position="458"/>
    </location>
</feature>
<dbReference type="PANTHER" id="PTHR15992">
    <property type="entry name" value="HOLLIDAY JUNCTION RECOGNITION PROTEIN"/>
    <property type="match status" value="1"/>
</dbReference>
<dbReference type="GO" id="GO:0005634">
    <property type="term" value="C:nucleus"/>
    <property type="evidence" value="ECO:0007669"/>
    <property type="project" value="InterPro"/>
</dbReference>
<feature type="region of interest" description="Disordered" evidence="1">
    <location>
        <begin position="571"/>
        <end position="591"/>
    </location>
</feature>
<sequence length="735" mass="81323">MADYACDNENDTTELHLDRPRLSVPSDPPEDTEDVPEEWDLQEARAQNDSNLKSIFEGIFAKYGQDFTEVGDEIDLETGDIVVDNGHLLGLQEEGHSNQNQAWGFEEGESENEEFPGSSHQGGTNANADTSADTGVDANTNTTTEEPVYEDPVDQANDTSNSSQPTTLVGEEPLNSRDSALTSTSDNPKTKPAPELHDLKLPQEDFGPTDPVWKVPELPRSVLTPKTERRVSKVAVTPRLPTLNRKRSPPGSGSLWGLPRQRRPRTEAKPKSSPSKTRPRAKRKYHSSPVAPEALDWSFADIAEGDESDDPLQDHEPSPTPSRKQKIRGKRMRMTTQADSDLHSRFQGDRELSGPTESTLGDQSAKITTTTTATATATATATTSVTDSTKQSHVEQGETQETVANPIDSSCDVSAHLPATQAAAPASSPVPASPSVSLLSAGSISPSSPPGRRRVSPDETRIIVRMRYVEGLPWKKINCCLSQRSHSFFNYWHNYHWTKPRAHPPLLQSPWSQSEFDILDQLQHRTGLSWEDMQAELPHRSKAAIEFELLRLWAGEKVWYGDGNVIPRSDGISHSSEGLGSSPQNQINDSENDVDVDVDAALSPVTHPNTPSVNQTPTVYLISDDEDVEDDPSPDDDAEVVADIESPNNKRDEKEDHPPTNDDAEVVAHIEAPNDQRKDKEDKKDKVPELPSTPQHRKVPLFHTPNTKDRDLIDITWTMPGSRDSRRARRMLDYR</sequence>
<feature type="region of interest" description="Disordered" evidence="1">
    <location>
        <begin position="625"/>
        <end position="708"/>
    </location>
</feature>
<feature type="compositionally biased region" description="Acidic residues" evidence="1">
    <location>
        <begin position="625"/>
        <end position="642"/>
    </location>
</feature>
<dbReference type="PANTHER" id="PTHR15992:SF5">
    <property type="entry name" value="HOLLIDAY JUNCTION RECOGNITION PROTEIN"/>
    <property type="match status" value="1"/>
</dbReference>
<feature type="compositionally biased region" description="Basic residues" evidence="1">
    <location>
        <begin position="323"/>
        <end position="333"/>
    </location>
</feature>
<comment type="caution">
    <text evidence="2">The sequence shown here is derived from an EMBL/GenBank/DDBJ whole genome shotgun (WGS) entry which is preliminary data.</text>
</comment>
<feature type="compositionally biased region" description="Polar residues" evidence="1">
    <location>
        <begin position="397"/>
        <end position="412"/>
    </location>
</feature>
<feature type="region of interest" description="Disordered" evidence="1">
    <location>
        <begin position="1"/>
        <end position="36"/>
    </location>
</feature>
<evidence type="ECO:0000256" key="1">
    <source>
        <dbReference type="SAM" id="MobiDB-lite"/>
    </source>
</evidence>
<gene>
    <name evidence="2" type="ORF">PENSTE_c005G03621</name>
</gene>
<feature type="compositionally biased region" description="Polar residues" evidence="1">
    <location>
        <begin position="176"/>
        <end position="187"/>
    </location>
</feature>
<feature type="compositionally biased region" description="Low complexity" evidence="1">
    <location>
        <begin position="368"/>
        <end position="383"/>
    </location>
</feature>
<evidence type="ECO:0000313" key="2">
    <source>
        <dbReference type="EMBL" id="OQE26289.1"/>
    </source>
</evidence>
<feature type="compositionally biased region" description="Acidic residues" evidence="1">
    <location>
        <begin position="1"/>
        <end position="12"/>
    </location>
</feature>
<feature type="compositionally biased region" description="Basic and acidic residues" evidence="1">
    <location>
        <begin position="188"/>
        <end position="203"/>
    </location>
</feature>
<feature type="compositionally biased region" description="Basic and acidic residues" evidence="1">
    <location>
        <begin position="648"/>
        <end position="688"/>
    </location>
</feature>
<feature type="compositionally biased region" description="Polar residues" evidence="1">
    <location>
        <begin position="121"/>
        <end position="145"/>
    </location>
</feature>
<evidence type="ECO:0008006" key="4">
    <source>
        <dbReference type="Google" id="ProtNLM"/>
    </source>
</evidence>
<feature type="compositionally biased region" description="Basic and acidic residues" evidence="1">
    <location>
        <begin position="340"/>
        <end position="352"/>
    </location>
</feature>
<feature type="compositionally biased region" description="Polar residues" evidence="1">
    <location>
        <begin position="156"/>
        <end position="167"/>
    </location>
</feature>
<reference evidence="3" key="1">
    <citation type="journal article" date="2017" name="Nat. Microbiol.">
        <title>Global analysis of biosynthetic gene clusters reveals vast potential of secondary metabolite production in Penicillium species.</title>
        <authorList>
            <person name="Nielsen J.C."/>
            <person name="Grijseels S."/>
            <person name="Prigent S."/>
            <person name="Ji B."/>
            <person name="Dainat J."/>
            <person name="Nielsen K.F."/>
            <person name="Frisvad J.C."/>
            <person name="Workman M."/>
            <person name="Nielsen J."/>
        </authorList>
    </citation>
    <scope>NUCLEOTIDE SEQUENCE [LARGE SCALE GENOMIC DNA]</scope>
    <source>
        <strain evidence="3">IBT 24891</strain>
    </source>
</reference>
<feature type="compositionally biased region" description="Polar residues" evidence="1">
    <location>
        <begin position="572"/>
        <end position="589"/>
    </location>
</feature>
<dbReference type="EMBL" id="MLKD01000005">
    <property type="protein sequence ID" value="OQE26289.1"/>
    <property type="molecule type" value="Genomic_DNA"/>
</dbReference>
<dbReference type="InterPro" id="IPR018465">
    <property type="entry name" value="Scm3/HJURP"/>
</dbReference>
<protein>
    <recommendedName>
        <fullName evidence="4">Myb-like domain-containing protein</fullName>
    </recommendedName>
</protein>
<feature type="compositionally biased region" description="Polar residues" evidence="1">
    <location>
        <begin position="355"/>
        <end position="367"/>
    </location>
</feature>
<dbReference type="InterPro" id="IPR009072">
    <property type="entry name" value="Histone-fold"/>
</dbReference>
<dbReference type="STRING" id="303698.A0A1V6TKB9"/>
<dbReference type="Gene3D" id="1.10.20.10">
    <property type="entry name" value="Histone, subunit A"/>
    <property type="match status" value="1"/>
</dbReference>
<feature type="compositionally biased region" description="Low complexity" evidence="1">
    <location>
        <begin position="414"/>
        <end position="446"/>
    </location>
</feature>
<accession>A0A1V6TKB9</accession>
<proteinExistence type="predicted"/>
<organism evidence="2 3">
    <name type="scientific">Penicillium steckii</name>
    <dbReference type="NCBI Taxonomy" id="303698"/>
    <lineage>
        <taxon>Eukaryota</taxon>
        <taxon>Fungi</taxon>
        <taxon>Dikarya</taxon>
        <taxon>Ascomycota</taxon>
        <taxon>Pezizomycotina</taxon>
        <taxon>Eurotiomycetes</taxon>
        <taxon>Eurotiomycetidae</taxon>
        <taxon>Eurotiales</taxon>
        <taxon>Aspergillaceae</taxon>
        <taxon>Penicillium</taxon>
    </lineage>
</organism>
<dbReference type="AlphaFoldDB" id="A0A1V6TKB9"/>
<dbReference type="GO" id="GO:0046982">
    <property type="term" value="F:protein heterodimerization activity"/>
    <property type="evidence" value="ECO:0007669"/>
    <property type="project" value="InterPro"/>
</dbReference>
<feature type="compositionally biased region" description="Basic residues" evidence="1">
    <location>
        <begin position="277"/>
        <end position="286"/>
    </location>
</feature>
<name>A0A1V6TKB9_9EURO</name>
<dbReference type="OrthoDB" id="2420608at2759"/>